<comment type="caution">
    <text evidence="1">The sequence shown here is derived from an EMBL/GenBank/DDBJ whole genome shotgun (WGS) entry which is preliminary data.</text>
</comment>
<organism evidence="1 2">
    <name type="scientific">Pedococcus bigeumensis</name>
    <dbReference type="NCBI Taxonomy" id="433644"/>
    <lineage>
        <taxon>Bacteria</taxon>
        <taxon>Bacillati</taxon>
        <taxon>Actinomycetota</taxon>
        <taxon>Actinomycetes</taxon>
        <taxon>Micrococcales</taxon>
        <taxon>Intrasporangiaceae</taxon>
        <taxon>Pedococcus</taxon>
    </lineage>
</organism>
<evidence type="ECO:0000313" key="1">
    <source>
        <dbReference type="EMBL" id="TPG16037.1"/>
    </source>
</evidence>
<sequence length="330" mass="35954">MTDVLVARALARGGVLSMADIKHAGLRSRDIIRLVDDGTVIRVAPRAYVLGTSMAEAATPEERHKLSAMARVLSFGDRVAASHHSALALHGLPFWRVPDDEFHVARTTGRSSRRRGDLLLHESYPSECGDLTVLIRSPATGITAVSVALAVIGTAMVDGEEAGVVAADAALHRELMTAQECSAWLEALTRRPGLATARRVLELAEPLTESVGESRTRLLLHAMPGLPAVTPQHPFVDDAGHEWARADFLVGERLVVEFDGRTKYRAAEGSNTAEVEDIVWREKRREDRIRQDGGGKVVVRLIWADLDNGGRARPMVRAGLRQVEDLPRTA</sequence>
<gene>
    <name evidence="1" type="ORF">EAH86_12420</name>
</gene>
<dbReference type="EMBL" id="RCZM01000004">
    <property type="protein sequence ID" value="TPG16037.1"/>
    <property type="molecule type" value="Genomic_DNA"/>
</dbReference>
<evidence type="ECO:0000313" key="2">
    <source>
        <dbReference type="Proteomes" id="UP000317722"/>
    </source>
</evidence>
<keyword evidence="2" id="KW-1185">Reference proteome</keyword>
<accession>A0A502CS32</accession>
<dbReference type="RefSeq" id="WP_140741152.1">
    <property type="nucleotide sequence ID" value="NZ_RCZM01000004.1"/>
</dbReference>
<name>A0A502CS32_9MICO</name>
<dbReference type="OrthoDB" id="5517693at2"/>
<proteinExistence type="predicted"/>
<protein>
    <recommendedName>
        <fullName evidence="3">Transcriptional regulator, AbiEi antitoxin, Type IV TA system</fullName>
    </recommendedName>
</protein>
<dbReference type="Proteomes" id="UP000317722">
    <property type="component" value="Unassembled WGS sequence"/>
</dbReference>
<evidence type="ECO:0008006" key="3">
    <source>
        <dbReference type="Google" id="ProtNLM"/>
    </source>
</evidence>
<reference evidence="1 2" key="1">
    <citation type="journal article" date="2019" name="Environ. Microbiol.">
        <title>Species interactions and distinct microbial communities in high Arctic permafrost affected cryosols are associated with the CH4 and CO2 gas fluxes.</title>
        <authorList>
            <person name="Altshuler I."/>
            <person name="Hamel J."/>
            <person name="Turney S."/>
            <person name="Magnuson E."/>
            <person name="Levesque R."/>
            <person name="Greer C."/>
            <person name="Whyte L.G."/>
        </authorList>
    </citation>
    <scope>NUCLEOTIDE SEQUENCE [LARGE SCALE GENOMIC DNA]</scope>
    <source>
        <strain evidence="1 2">S9.3A</strain>
    </source>
</reference>
<dbReference type="AlphaFoldDB" id="A0A502CS32"/>